<name>A0A0F9Q037_9ZZZZ</name>
<reference evidence="1" key="1">
    <citation type="journal article" date="2015" name="Nature">
        <title>Complex archaea that bridge the gap between prokaryotes and eukaryotes.</title>
        <authorList>
            <person name="Spang A."/>
            <person name="Saw J.H."/>
            <person name="Jorgensen S.L."/>
            <person name="Zaremba-Niedzwiedzka K."/>
            <person name="Martijn J."/>
            <person name="Lind A.E."/>
            <person name="van Eijk R."/>
            <person name="Schleper C."/>
            <person name="Guy L."/>
            <person name="Ettema T.J."/>
        </authorList>
    </citation>
    <scope>NUCLEOTIDE SEQUENCE</scope>
</reference>
<evidence type="ECO:0000313" key="1">
    <source>
        <dbReference type="EMBL" id="KKN06676.1"/>
    </source>
</evidence>
<dbReference type="EMBL" id="LAZR01004659">
    <property type="protein sequence ID" value="KKN06676.1"/>
    <property type="molecule type" value="Genomic_DNA"/>
</dbReference>
<organism evidence="1">
    <name type="scientific">marine sediment metagenome</name>
    <dbReference type="NCBI Taxonomy" id="412755"/>
    <lineage>
        <taxon>unclassified sequences</taxon>
        <taxon>metagenomes</taxon>
        <taxon>ecological metagenomes</taxon>
    </lineage>
</organism>
<protein>
    <submittedName>
        <fullName evidence="1">Uncharacterized protein</fullName>
    </submittedName>
</protein>
<comment type="caution">
    <text evidence="1">The sequence shown here is derived from an EMBL/GenBank/DDBJ whole genome shotgun (WGS) entry which is preliminary data.</text>
</comment>
<gene>
    <name evidence="1" type="ORF">LCGC14_1074730</name>
</gene>
<proteinExistence type="predicted"/>
<accession>A0A0F9Q037</accession>
<dbReference type="AlphaFoldDB" id="A0A0F9Q037"/>
<sequence>MSVQMAALLRGTPTQSTGVANGTATATVAAIAGVQHLVFGVEANYDVGVSAIKTITIKHGGVTWVTFRWDFTNGPFVPSEFPVALKAALNEAVTAELQASGAGGTTGYVTLYTATS</sequence>